<keyword evidence="4" id="KW-1185">Reference proteome</keyword>
<dbReference type="InterPro" id="IPR017932">
    <property type="entry name" value="GATase_2_dom"/>
</dbReference>
<sequence length="287" mass="32867">MCRFIAYIGNSLVLDEVLFKPMNSLIKQSIHAREMKEPLNGDGFGLGWYTPEIDSEPALYRSIQPAWNDQNLKYLARKIQSNCFFAHVRSASCGGVSQDNCHPFHYKQFLFMHNGDIGGFGKIKRYLRRKLSDKFYDFIQGQTDSEHFFALFLDNFQKKQISFEANTVASVLADTIQEMEDFKKKYGAIEDSFINAAITDGKNMVVVRYISNPKDTPLSLYYAIGVQYECIKGDCHIHSGNNQNKSILIVSERLTDSQCKWHEIPLNHMLLVQNGLVTTLRPLRIDA</sequence>
<dbReference type="PANTHER" id="PTHR43187">
    <property type="entry name" value="GLUTAMINE AMIDOTRANSFERASE DUG3-RELATED"/>
    <property type="match status" value="1"/>
</dbReference>
<dbReference type="Pfam" id="PF13230">
    <property type="entry name" value="GATase_4"/>
    <property type="match status" value="1"/>
</dbReference>
<name>A0AAX0WZN9_9GAMM</name>
<dbReference type="AlphaFoldDB" id="A0AAX0WZN9"/>
<organism evidence="3 4">
    <name type="scientific">Legionella anisa</name>
    <dbReference type="NCBI Taxonomy" id="28082"/>
    <lineage>
        <taxon>Bacteria</taxon>
        <taxon>Pseudomonadati</taxon>
        <taxon>Pseudomonadota</taxon>
        <taxon>Gammaproteobacteria</taxon>
        <taxon>Legionellales</taxon>
        <taxon>Legionellaceae</taxon>
        <taxon>Legionella</taxon>
    </lineage>
</organism>
<dbReference type="GO" id="GO:0061672">
    <property type="term" value="C:glutathione hydrolase complex"/>
    <property type="evidence" value="ECO:0007669"/>
    <property type="project" value="TreeGrafter"/>
</dbReference>
<evidence type="ECO:0000313" key="3">
    <source>
        <dbReference type="EMBL" id="PNL73941.1"/>
    </source>
</evidence>
<dbReference type="Proteomes" id="UP000192511">
    <property type="component" value="Unassembled WGS sequence"/>
</dbReference>
<dbReference type="InterPro" id="IPR026869">
    <property type="entry name" value="EgtC-like"/>
</dbReference>
<reference evidence="3" key="1">
    <citation type="submission" date="2017-12" db="EMBL/GenBank/DDBJ databases">
        <title>FDA dAtabase for Regulatory Grade micrObial Sequences (FDA-ARGOS): Supporting development and validation of Infectious Disease Dx tests.</title>
        <authorList>
            <person name="Kerrigan L."/>
            <person name="Tallon L.J."/>
            <person name="Sadzewicz L."/>
            <person name="Sengamalay N."/>
            <person name="Ott S."/>
            <person name="Godinez A."/>
            <person name="Nagaraj S."/>
            <person name="Vavikolanu K."/>
            <person name="Vyas G."/>
            <person name="Nadendla S."/>
            <person name="Aluvathingal J."/>
            <person name="Sichtig H."/>
        </authorList>
    </citation>
    <scope>NUCLEOTIDE SEQUENCE [LARGE SCALE GENOMIC DNA]</scope>
    <source>
        <strain evidence="3">FDAARGOS_200</strain>
    </source>
</reference>
<dbReference type="PROSITE" id="PS51278">
    <property type="entry name" value="GATASE_TYPE_2"/>
    <property type="match status" value="1"/>
</dbReference>
<dbReference type="PANTHER" id="PTHR43187:SF1">
    <property type="entry name" value="GLUTAMINE AMIDOTRANSFERASE DUG3-RELATED"/>
    <property type="match status" value="1"/>
</dbReference>
<dbReference type="InterPro" id="IPR029055">
    <property type="entry name" value="Ntn_hydrolases_N"/>
</dbReference>
<dbReference type="InterPro" id="IPR052373">
    <property type="entry name" value="Gamma-glu_amide_hydrolase"/>
</dbReference>
<dbReference type="GeneID" id="98067395"/>
<accession>A0AAX0WZN9</accession>
<dbReference type="GO" id="GO:0006751">
    <property type="term" value="P:glutathione catabolic process"/>
    <property type="evidence" value="ECO:0007669"/>
    <property type="project" value="TreeGrafter"/>
</dbReference>
<dbReference type="CDD" id="cd01908">
    <property type="entry name" value="YafJ"/>
    <property type="match status" value="1"/>
</dbReference>
<dbReference type="EMBL" id="NBTX02000001">
    <property type="protein sequence ID" value="PNL73941.1"/>
    <property type="molecule type" value="Genomic_DNA"/>
</dbReference>
<dbReference type="GO" id="GO:0005737">
    <property type="term" value="C:cytoplasm"/>
    <property type="evidence" value="ECO:0007669"/>
    <property type="project" value="TreeGrafter"/>
</dbReference>
<dbReference type="Gene3D" id="3.60.20.10">
    <property type="entry name" value="Glutamine Phosphoribosylpyrophosphate, subunit 1, domain 1"/>
    <property type="match status" value="1"/>
</dbReference>
<evidence type="ECO:0000313" key="4">
    <source>
        <dbReference type="Proteomes" id="UP000192511"/>
    </source>
</evidence>
<dbReference type="GO" id="GO:0008242">
    <property type="term" value="F:omega peptidase activity"/>
    <property type="evidence" value="ECO:0007669"/>
    <property type="project" value="TreeGrafter"/>
</dbReference>
<dbReference type="RefSeq" id="WP_019233340.1">
    <property type="nucleotide sequence ID" value="NZ_CAAAHR010000109.1"/>
</dbReference>
<proteinExistence type="predicted"/>
<keyword evidence="1 3" id="KW-0315">Glutamine amidotransferase</keyword>
<protein>
    <submittedName>
        <fullName evidence="3">Class II glutamine amidotransferase</fullName>
    </submittedName>
</protein>
<gene>
    <name evidence="3" type="ORF">A6J39_000295</name>
</gene>
<dbReference type="SUPFAM" id="SSF56235">
    <property type="entry name" value="N-terminal nucleophile aminohydrolases (Ntn hydrolases)"/>
    <property type="match status" value="1"/>
</dbReference>
<evidence type="ECO:0000256" key="1">
    <source>
        <dbReference type="ARBA" id="ARBA00022962"/>
    </source>
</evidence>
<feature type="domain" description="Glutamine amidotransferase type-2" evidence="2">
    <location>
        <begin position="2"/>
        <end position="283"/>
    </location>
</feature>
<evidence type="ECO:0000259" key="2">
    <source>
        <dbReference type="PROSITE" id="PS51278"/>
    </source>
</evidence>
<comment type="caution">
    <text evidence="3">The sequence shown here is derived from an EMBL/GenBank/DDBJ whole genome shotgun (WGS) entry which is preliminary data.</text>
</comment>